<feature type="transmembrane region" description="Helical" evidence="7">
    <location>
        <begin position="138"/>
        <end position="158"/>
    </location>
</feature>
<evidence type="ECO:0000256" key="2">
    <source>
        <dbReference type="ARBA" id="ARBA00008573"/>
    </source>
</evidence>
<gene>
    <name evidence="8" type="ORF">BaOVIS_025390</name>
</gene>
<sequence>MTADDTATSPKSGKPSPKLTACFHSGSIDWTKLVAYLDYQAEAFPLMTSIARIVKLPPGIVLSISCFSVLVLFAVGKGTTMICDAAGLLYPGYKTYKVIKHFDANPAIRRAATEELSNAIGIDSSSPQEQLMFWAKYWVVYSIAFVFKYLLFAFFFWFPFFDLFKLCFAIAMFHPKLRGAEVVFNLVVFPILVQYEKRIDDALDFVDKKIGELVNQYSRHAMGAGLRAHLAKNDGKGKTSSSGK</sequence>
<dbReference type="Pfam" id="PF03134">
    <property type="entry name" value="TB2_DP1_HVA22"/>
    <property type="match status" value="1"/>
</dbReference>
<keyword evidence="3 7" id="KW-0812">Transmembrane</keyword>
<dbReference type="OrthoDB" id="10009287at2759"/>
<evidence type="ECO:0000256" key="7">
    <source>
        <dbReference type="SAM" id="Phobius"/>
    </source>
</evidence>
<comment type="caution">
    <text evidence="8">The sequence shown here is derived from an EMBL/GenBank/DDBJ whole genome shotgun (WGS) entry which is preliminary data.</text>
</comment>
<proteinExistence type="inferred from homology"/>
<evidence type="ECO:0000256" key="3">
    <source>
        <dbReference type="ARBA" id="ARBA00022692"/>
    </source>
</evidence>
<evidence type="ECO:0000313" key="8">
    <source>
        <dbReference type="EMBL" id="GFE55135.1"/>
    </source>
</evidence>
<keyword evidence="9" id="KW-1185">Reference proteome</keyword>
<keyword evidence="5 7" id="KW-0472">Membrane</keyword>
<dbReference type="GO" id="GO:0016020">
    <property type="term" value="C:membrane"/>
    <property type="evidence" value="ECO:0007669"/>
    <property type="project" value="UniProtKB-SubCell"/>
</dbReference>
<protein>
    <submittedName>
        <fullName evidence="8">HVA22 TB2 DP1 family protein</fullName>
    </submittedName>
</protein>
<reference evidence="8" key="1">
    <citation type="submission" date="2019-12" db="EMBL/GenBank/DDBJ databases">
        <title>Genome sequence of Babesia ovis.</title>
        <authorList>
            <person name="Yamagishi J."/>
            <person name="Sevinc F."/>
            <person name="Xuan X."/>
        </authorList>
    </citation>
    <scope>NUCLEOTIDE SEQUENCE</scope>
    <source>
        <strain evidence="8">Selcuk</strain>
    </source>
</reference>
<dbReference type="AlphaFoldDB" id="A0A9W5TBY3"/>
<dbReference type="EMBL" id="BLIY01000017">
    <property type="protein sequence ID" value="GFE55135.1"/>
    <property type="molecule type" value="Genomic_DNA"/>
</dbReference>
<dbReference type="Proteomes" id="UP001057455">
    <property type="component" value="Unassembled WGS sequence"/>
</dbReference>
<comment type="subcellular location">
    <subcellularLocation>
        <location evidence="1 6">Membrane</location>
        <topology evidence="1 6">Multi-pass membrane protein</topology>
    </subcellularLocation>
</comment>
<dbReference type="InterPro" id="IPR004345">
    <property type="entry name" value="TB2_DP1_HVA22"/>
</dbReference>
<name>A0A9W5TBY3_BABOV</name>
<comment type="similarity">
    <text evidence="2 6">Belongs to the DP1 family.</text>
</comment>
<evidence type="ECO:0000256" key="6">
    <source>
        <dbReference type="RuleBase" id="RU362006"/>
    </source>
</evidence>
<organism evidence="8 9">
    <name type="scientific">Babesia ovis</name>
    <dbReference type="NCBI Taxonomy" id="5869"/>
    <lineage>
        <taxon>Eukaryota</taxon>
        <taxon>Sar</taxon>
        <taxon>Alveolata</taxon>
        <taxon>Apicomplexa</taxon>
        <taxon>Aconoidasida</taxon>
        <taxon>Piroplasmida</taxon>
        <taxon>Babesiidae</taxon>
        <taxon>Babesia</taxon>
    </lineage>
</organism>
<evidence type="ECO:0000256" key="5">
    <source>
        <dbReference type="ARBA" id="ARBA00023136"/>
    </source>
</evidence>
<feature type="transmembrane region" description="Helical" evidence="7">
    <location>
        <begin position="56"/>
        <end position="75"/>
    </location>
</feature>
<dbReference type="PANTHER" id="PTHR12300:SF161">
    <property type="entry name" value="RECEPTOR EXPRESSION-ENHANCING PROTEIN"/>
    <property type="match status" value="1"/>
</dbReference>
<evidence type="ECO:0000256" key="1">
    <source>
        <dbReference type="ARBA" id="ARBA00004141"/>
    </source>
</evidence>
<evidence type="ECO:0000256" key="4">
    <source>
        <dbReference type="ARBA" id="ARBA00022989"/>
    </source>
</evidence>
<dbReference type="PANTHER" id="PTHR12300">
    <property type="entry name" value="HVA22-LIKE PROTEINS"/>
    <property type="match status" value="1"/>
</dbReference>
<evidence type="ECO:0000313" key="9">
    <source>
        <dbReference type="Proteomes" id="UP001057455"/>
    </source>
</evidence>
<accession>A0A9W5TBY3</accession>
<keyword evidence="4 7" id="KW-1133">Transmembrane helix</keyword>